<feature type="chain" id="PRO_5042676836" evidence="1">
    <location>
        <begin position="28"/>
        <end position="98"/>
    </location>
</feature>
<evidence type="ECO:0000313" key="6">
    <source>
        <dbReference type="Proteomes" id="UP000248776"/>
    </source>
</evidence>
<sequence>MRKNMKSLMVLALAVTSFGTLSGVAAATQYPGGGVWTYGASNGGAFSNYYHGSKYHSSTVVSRWTSKSSKAYAYAGQTSYAFIKTSFGEQAAFYYNYN</sequence>
<dbReference type="InterPro" id="IPR006540">
    <property type="entry name" value="Lactococcin_972"/>
</dbReference>
<dbReference type="EMBL" id="NSIW01000016">
    <property type="protein sequence ID" value="PZD55991.1"/>
    <property type="molecule type" value="Genomic_DNA"/>
</dbReference>
<evidence type="ECO:0000313" key="4">
    <source>
        <dbReference type="EMBL" id="RSI52008.1"/>
    </source>
</evidence>
<dbReference type="Proteomes" id="UP000027855">
    <property type="component" value="Unassembled WGS sequence"/>
</dbReference>
<name>A0A074JH68_STRSL</name>
<gene>
    <name evidence="3" type="ORF">CKU37_08365</name>
    <name evidence="4" type="ORF">D8867_10920</name>
    <name evidence="2" type="ORF">DL07_01530</name>
</gene>
<reference evidence="2 5" key="1">
    <citation type="submission" date="2014-04" db="EMBL/GenBank/DDBJ databases">
        <title>Variable characteristics of bacteriocin-producing Streptococcus salivarius strains isolated from Malaysian subjects.</title>
        <authorList>
            <person name="Philip K."/>
            <person name="Barbour A."/>
        </authorList>
    </citation>
    <scope>NUCLEOTIDE SEQUENCE [LARGE SCALE GENOMIC DNA]</scope>
    <source>
        <strain evidence="2 5">NU10</strain>
    </source>
</reference>
<feature type="signal peptide" evidence="1">
    <location>
        <begin position="1"/>
        <end position="27"/>
    </location>
</feature>
<comment type="caution">
    <text evidence="2">The sequence shown here is derived from an EMBL/GenBank/DDBJ whole genome shotgun (WGS) entry which is preliminary data.</text>
</comment>
<dbReference type="RefSeq" id="WP_004183233.1">
    <property type="nucleotide sequence ID" value="NZ_CAJHJM010000007.1"/>
</dbReference>
<evidence type="ECO:0000256" key="1">
    <source>
        <dbReference type="SAM" id="SignalP"/>
    </source>
</evidence>
<dbReference type="NCBIfam" id="TIGR01653">
    <property type="entry name" value="lactococcin_972"/>
    <property type="match status" value="1"/>
</dbReference>
<dbReference type="EMBL" id="JJMT01000011">
    <property type="protein sequence ID" value="KEO45384.1"/>
    <property type="molecule type" value="Genomic_DNA"/>
</dbReference>
<dbReference type="Proteomes" id="UP000273998">
    <property type="component" value="Unassembled WGS sequence"/>
</dbReference>
<evidence type="ECO:0000313" key="2">
    <source>
        <dbReference type="EMBL" id="KEO45384.1"/>
    </source>
</evidence>
<dbReference type="Gene3D" id="2.60.40.2850">
    <property type="match status" value="1"/>
</dbReference>
<evidence type="ECO:0000313" key="5">
    <source>
        <dbReference type="Proteomes" id="UP000027855"/>
    </source>
</evidence>
<protein>
    <submittedName>
        <fullName evidence="4">Bacteriocin (Lactococcin_972)</fullName>
    </submittedName>
    <submittedName>
        <fullName evidence="2">Bacteriocin transporter</fullName>
    </submittedName>
    <submittedName>
        <fullName evidence="3">Lactococcin 972 family bacteriocin</fullName>
    </submittedName>
</protein>
<dbReference type="Proteomes" id="UP000248776">
    <property type="component" value="Unassembled WGS sequence"/>
</dbReference>
<organism evidence="2 5">
    <name type="scientific">Streptococcus salivarius</name>
    <dbReference type="NCBI Taxonomy" id="1304"/>
    <lineage>
        <taxon>Bacteria</taxon>
        <taxon>Bacillati</taxon>
        <taxon>Bacillota</taxon>
        <taxon>Bacilli</taxon>
        <taxon>Lactobacillales</taxon>
        <taxon>Streptococcaceae</taxon>
        <taxon>Streptococcus</taxon>
    </lineage>
</organism>
<dbReference type="Pfam" id="PF09683">
    <property type="entry name" value="Lactococcin_972"/>
    <property type="match status" value="1"/>
</dbReference>
<reference evidence="3 6" key="2">
    <citation type="submission" date="2017-08" db="EMBL/GenBank/DDBJ databases">
        <title>Streptococcus salivarius strain HS0302 Genome.</title>
        <authorList>
            <person name="Smith J."/>
            <person name="Deng P."/>
            <person name="Geng M."/>
        </authorList>
    </citation>
    <scope>NUCLEOTIDE SEQUENCE [LARGE SCALE GENOMIC DNA]</scope>
    <source>
        <strain evidence="3 6">HS0302</strain>
    </source>
</reference>
<accession>A0A074JH68</accession>
<dbReference type="AlphaFoldDB" id="A0A074JH68"/>
<reference evidence="4 7" key="3">
    <citation type="submission" date="2018-11" db="EMBL/GenBank/DDBJ databases">
        <title>Species Designations Belie Phenotypic and Genotypic Heterogeneity in Oral Streptococci.</title>
        <authorList>
            <person name="Velsko I."/>
        </authorList>
    </citation>
    <scope>NUCLEOTIDE SEQUENCE [LARGE SCALE GENOMIC DNA]</scope>
    <source>
        <strain evidence="4 7">BCC42</strain>
    </source>
</reference>
<evidence type="ECO:0000313" key="7">
    <source>
        <dbReference type="Proteomes" id="UP000273998"/>
    </source>
</evidence>
<dbReference type="EMBL" id="RJNF01000061">
    <property type="protein sequence ID" value="RSI52008.1"/>
    <property type="molecule type" value="Genomic_DNA"/>
</dbReference>
<keyword evidence="1" id="KW-0732">Signal</keyword>
<proteinExistence type="predicted"/>
<evidence type="ECO:0000313" key="3">
    <source>
        <dbReference type="EMBL" id="PZD55991.1"/>
    </source>
</evidence>